<feature type="transmembrane region" description="Helical" evidence="7">
    <location>
        <begin position="252"/>
        <end position="272"/>
    </location>
</feature>
<reference evidence="9 10" key="1">
    <citation type="submission" date="2024-02" db="EMBL/GenBank/DDBJ databases">
        <title>Deinococcus carri NBRC 110142.</title>
        <authorList>
            <person name="Ichikawa N."/>
            <person name="Katano-Makiyama Y."/>
            <person name="Hidaka K."/>
        </authorList>
    </citation>
    <scope>NUCLEOTIDE SEQUENCE [LARGE SCALE GENOMIC DNA]</scope>
    <source>
        <strain evidence="9 10">NBRC 110142</strain>
    </source>
</reference>
<feature type="domain" description="Major facilitator superfamily (MFS) profile" evidence="8">
    <location>
        <begin position="218"/>
        <end position="431"/>
    </location>
</feature>
<gene>
    <name evidence="9" type="ORF">Dcar01_02697</name>
</gene>
<feature type="transmembrane region" description="Helical" evidence="7">
    <location>
        <begin position="370"/>
        <end position="390"/>
    </location>
</feature>
<evidence type="ECO:0000259" key="8">
    <source>
        <dbReference type="PROSITE" id="PS50850"/>
    </source>
</evidence>
<dbReference type="CDD" id="cd06173">
    <property type="entry name" value="MFS_MefA_like"/>
    <property type="match status" value="1"/>
</dbReference>
<evidence type="ECO:0000256" key="1">
    <source>
        <dbReference type="ARBA" id="ARBA00004651"/>
    </source>
</evidence>
<dbReference type="Pfam" id="PF07690">
    <property type="entry name" value="MFS_1"/>
    <property type="match status" value="1"/>
</dbReference>
<dbReference type="Proteomes" id="UP001401887">
    <property type="component" value="Unassembled WGS sequence"/>
</dbReference>
<feature type="transmembrane region" description="Helical" evidence="7">
    <location>
        <begin position="218"/>
        <end position="240"/>
    </location>
</feature>
<keyword evidence="10" id="KW-1185">Reference proteome</keyword>
<dbReference type="EMBL" id="BAABRP010000011">
    <property type="protein sequence ID" value="GAA5513948.1"/>
    <property type="molecule type" value="Genomic_DNA"/>
</dbReference>
<proteinExistence type="predicted"/>
<feature type="compositionally biased region" description="Low complexity" evidence="6">
    <location>
        <begin position="410"/>
        <end position="420"/>
    </location>
</feature>
<accession>A0ABP9WBJ2</accession>
<feature type="transmembrane region" description="Helical" evidence="7">
    <location>
        <begin position="46"/>
        <end position="66"/>
    </location>
</feature>
<organism evidence="9 10">
    <name type="scientific">Deinococcus carri</name>
    <dbReference type="NCBI Taxonomy" id="1211323"/>
    <lineage>
        <taxon>Bacteria</taxon>
        <taxon>Thermotogati</taxon>
        <taxon>Deinococcota</taxon>
        <taxon>Deinococci</taxon>
        <taxon>Deinococcales</taxon>
        <taxon>Deinococcaceae</taxon>
        <taxon>Deinococcus</taxon>
    </lineage>
</organism>
<protein>
    <recommendedName>
        <fullName evidence="8">Major facilitator superfamily (MFS) profile domain-containing protein</fullName>
    </recommendedName>
</protein>
<keyword evidence="4 7" id="KW-1133">Transmembrane helix</keyword>
<evidence type="ECO:0000256" key="7">
    <source>
        <dbReference type="SAM" id="Phobius"/>
    </source>
</evidence>
<feature type="transmembrane region" description="Helical" evidence="7">
    <location>
        <begin position="168"/>
        <end position="189"/>
    </location>
</feature>
<feature type="transmembrane region" description="Helical" evidence="7">
    <location>
        <begin position="338"/>
        <end position="364"/>
    </location>
</feature>
<evidence type="ECO:0000256" key="5">
    <source>
        <dbReference type="ARBA" id="ARBA00023136"/>
    </source>
</evidence>
<evidence type="ECO:0000256" key="4">
    <source>
        <dbReference type="ARBA" id="ARBA00022989"/>
    </source>
</evidence>
<evidence type="ECO:0000256" key="6">
    <source>
        <dbReference type="SAM" id="MobiDB-lite"/>
    </source>
</evidence>
<feature type="transmembrane region" description="Helical" evidence="7">
    <location>
        <begin position="141"/>
        <end position="162"/>
    </location>
</feature>
<dbReference type="RefSeq" id="WP_345466048.1">
    <property type="nucleotide sequence ID" value="NZ_BAABRP010000011.1"/>
</dbReference>
<dbReference type="PANTHER" id="PTHR23513">
    <property type="entry name" value="INTEGRAL MEMBRANE EFFLUX PROTEIN-RELATED"/>
    <property type="match status" value="1"/>
</dbReference>
<keyword evidence="3 7" id="KW-0812">Transmembrane</keyword>
<dbReference type="PANTHER" id="PTHR23513:SF6">
    <property type="entry name" value="MAJOR FACILITATOR SUPERFAMILY ASSOCIATED DOMAIN-CONTAINING PROTEIN"/>
    <property type="match status" value="1"/>
</dbReference>
<evidence type="ECO:0000256" key="2">
    <source>
        <dbReference type="ARBA" id="ARBA00022475"/>
    </source>
</evidence>
<dbReference type="Gene3D" id="1.20.1250.20">
    <property type="entry name" value="MFS general substrate transporter like domains"/>
    <property type="match status" value="1"/>
</dbReference>
<evidence type="ECO:0000313" key="9">
    <source>
        <dbReference type="EMBL" id="GAA5513948.1"/>
    </source>
</evidence>
<comment type="subcellular location">
    <subcellularLocation>
        <location evidence="1">Cell membrane</location>
        <topology evidence="1">Multi-pass membrane protein</topology>
    </subcellularLocation>
</comment>
<sequence>MSPTLWNRSFVLWLLGTAQSQFGSALAGIALSFLVLHQTGSARQMALTLACTLLPSLLMPLAGALVDRWSLKRPLIGADVARGLLQLTVGSLALVWGEVPLWLVNTAAVLTGLAGLFAGPAASAAVPALVAPTQLARANGLLGSVGRGAWLLGTLAGGWIVSTWSPPMAILADGLSFLVMAVLLGWVSLPGRPAAPSVRPSLWADLRAGLQVMGRSRLLVLAPVIALLLNASLAPVTAILPKLFDTLGASATGYGTFLALESLGLLAAGLLLVRLGERAAPGHLISAGLLLTAGTYAALWQCPRTEALLPGAALLGFGFGLVNVPFQTLIQQQVPQAYLGRVFSVLGMVSSVGMPLSLLLVAPLLDRLPLAVWLGFAALAQGLGWLAWCWGLRTQRDGDGAVPQSAHGHPAQCAQAPAAQVDGARSTTSSG</sequence>
<dbReference type="InterPro" id="IPR011701">
    <property type="entry name" value="MFS"/>
</dbReference>
<feature type="transmembrane region" description="Helical" evidence="7">
    <location>
        <begin position="102"/>
        <end position="129"/>
    </location>
</feature>
<dbReference type="InterPro" id="IPR036259">
    <property type="entry name" value="MFS_trans_sf"/>
</dbReference>
<keyword evidence="5 7" id="KW-0472">Membrane</keyword>
<feature type="region of interest" description="Disordered" evidence="6">
    <location>
        <begin position="400"/>
        <end position="431"/>
    </location>
</feature>
<name>A0ABP9WBJ2_9DEIO</name>
<feature type="transmembrane region" description="Helical" evidence="7">
    <location>
        <begin position="284"/>
        <end position="301"/>
    </location>
</feature>
<comment type="caution">
    <text evidence="9">The sequence shown here is derived from an EMBL/GenBank/DDBJ whole genome shotgun (WGS) entry which is preliminary data.</text>
</comment>
<feature type="transmembrane region" description="Helical" evidence="7">
    <location>
        <begin position="307"/>
        <end position="326"/>
    </location>
</feature>
<dbReference type="PROSITE" id="PS50850">
    <property type="entry name" value="MFS"/>
    <property type="match status" value="1"/>
</dbReference>
<keyword evidence="2" id="KW-1003">Cell membrane</keyword>
<evidence type="ECO:0000313" key="10">
    <source>
        <dbReference type="Proteomes" id="UP001401887"/>
    </source>
</evidence>
<dbReference type="InterPro" id="IPR020846">
    <property type="entry name" value="MFS_dom"/>
</dbReference>
<dbReference type="SUPFAM" id="SSF103473">
    <property type="entry name" value="MFS general substrate transporter"/>
    <property type="match status" value="1"/>
</dbReference>
<evidence type="ECO:0000256" key="3">
    <source>
        <dbReference type="ARBA" id="ARBA00022692"/>
    </source>
</evidence>